<keyword evidence="2" id="KW-1185">Reference proteome</keyword>
<accession>A0ABP9T4G6</accession>
<name>A0ABP9T4G6_9ACTN</name>
<evidence type="ECO:0000313" key="2">
    <source>
        <dbReference type="Proteomes" id="UP001499878"/>
    </source>
</evidence>
<comment type="caution">
    <text evidence="1">The sequence shown here is derived from an EMBL/GenBank/DDBJ whole genome shotgun (WGS) entry which is preliminary data.</text>
</comment>
<proteinExistence type="predicted"/>
<protein>
    <recommendedName>
        <fullName evidence="3">DUF5709 domain-containing protein</fullName>
    </recommendedName>
</protein>
<evidence type="ECO:0008006" key="3">
    <source>
        <dbReference type="Google" id="ProtNLM"/>
    </source>
</evidence>
<gene>
    <name evidence="1" type="ORF">GCM10023323_40060</name>
</gene>
<sequence length="87" mass="9113">MSVDDADDVLLDDRPLVEVLGDVVRGGTHQFHPALLGLGVGGGANEGRKEGVVDVDDRDADFLDEVAGADLHVAGQHDEVDVALEEP</sequence>
<dbReference type="EMBL" id="BAABJR010000009">
    <property type="protein sequence ID" value="GAA5210838.1"/>
    <property type="molecule type" value="Genomic_DNA"/>
</dbReference>
<organism evidence="1 2">
    <name type="scientific">Streptomyces thinghirensis</name>
    <dbReference type="NCBI Taxonomy" id="551547"/>
    <lineage>
        <taxon>Bacteria</taxon>
        <taxon>Bacillati</taxon>
        <taxon>Actinomycetota</taxon>
        <taxon>Actinomycetes</taxon>
        <taxon>Kitasatosporales</taxon>
        <taxon>Streptomycetaceae</taxon>
        <taxon>Streptomyces</taxon>
    </lineage>
</organism>
<reference evidence="2" key="1">
    <citation type="journal article" date="2019" name="Int. J. Syst. Evol. Microbiol.">
        <title>The Global Catalogue of Microorganisms (GCM) 10K type strain sequencing project: providing services to taxonomists for standard genome sequencing and annotation.</title>
        <authorList>
            <consortium name="The Broad Institute Genomics Platform"/>
            <consortium name="The Broad Institute Genome Sequencing Center for Infectious Disease"/>
            <person name="Wu L."/>
            <person name="Ma J."/>
        </authorList>
    </citation>
    <scope>NUCLEOTIDE SEQUENCE [LARGE SCALE GENOMIC DNA]</scope>
    <source>
        <strain evidence="2">JCM 18306</strain>
    </source>
</reference>
<evidence type="ECO:0000313" key="1">
    <source>
        <dbReference type="EMBL" id="GAA5210838.1"/>
    </source>
</evidence>
<dbReference type="Proteomes" id="UP001499878">
    <property type="component" value="Unassembled WGS sequence"/>
</dbReference>